<organism evidence="1">
    <name type="scientific">Borrelia nietonii YOR</name>
    <dbReference type="NCBI Taxonomy" id="1293576"/>
    <lineage>
        <taxon>Bacteria</taxon>
        <taxon>Pseudomonadati</taxon>
        <taxon>Spirochaetota</taxon>
        <taxon>Spirochaetia</taxon>
        <taxon>Spirochaetales</taxon>
        <taxon>Borreliaceae</taxon>
        <taxon>Borrelia</taxon>
        <taxon>Borrelia nietonii</taxon>
    </lineage>
</organism>
<reference evidence="1" key="1">
    <citation type="submission" date="2013-02" db="EMBL/GenBank/DDBJ databases">
        <title>Comparative genomics of Borrelia species.</title>
        <authorList>
            <person name="Schwan T.G."/>
            <person name="Raffel S.J."/>
            <person name="Porcella S.F."/>
        </authorList>
    </citation>
    <scope>NUCLEOTIDE SEQUENCE</scope>
    <source>
        <strain evidence="1">YOR</strain>
        <plasmid evidence="1">unnamed</plasmid>
    </source>
</reference>
<dbReference type="NCBIfam" id="NF047534">
    <property type="entry name" value="lipo_BTA121_dup"/>
    <property type="match status" value="2"/>
</dbReference>
<geneLocation type="plasmid" evidence="1">
    <name>unnamed</name>
</geneLocation>
<dbReference type="PROSITE" id="PS51257">
    <property type="entry name" value="PROKAR_LIPOPROTEIN"/>
    <property type="match status" value="1"/>
</dbReference>
<dbReference type="AlphaFoldDB" id="W5SAJ9"/>
<protein>
    <submittedName>
        <fullName evidence="1">Uncharacterized protein</fullName>
    </submittedName>
</protein>
<keyword evidence="1" id="KW-0614">Plasmid</keyword>
<name>W5SAJ9_9SPIR</name>
<proteinExistence type="predicted"/>
<accession>W5SAJ9</accession>
<sequence>MQLSSIKVVLMLLTLLISCDLFKKENSAGAASSEQGVYSVTGGSYVTNGQHALIPRSTRSTSQSDELLKDFDLTTEEKKAINYLKDTLMNFKHFIPGVYRKDYKTYTSEEFYSLLDSFGKAGIKKVAGSIVAVLNAQAEAEEAVSKIGDLIEREVFKQLELRQNWYKKVLKVAFDDPSLTYNELVERNVKVKDVFEKGIKRSAELAAKIYDTFNLDLYEKRVVRYILALSIVYGEDDDTGVKVTPYTKYEIYGLLASPPFGAANIKNTFKNMKKTIKVLNAAEAAIGKIKDETIKNDLKEQFNRQKDLYDQELKPVLKDPDKLYAKLTSDIFDRLSHTVAGEFERIKQEARSKS</sequence>
<dbReference type="RefSeq" id="WP_025434276.1">
    <property type="nucleotide sequence ID" value="NZ_CP004158.1"/>
</dbReference>
<gene>
    <name evidence="1" type="ORF">BHY_1178</name>
</gene>
<evidence type="ECO:0000313" key="1">
    <source>
        <dbReference type="EMBL" id="AHH04129.1"/>
    </source>
</evidence>
<dbReference type="EMBL" id="CP004158">
    <property type="protein sequence ID" value="AHH04129.1"/>
    <property type="molecule type" value="Genomic_DNA"/>
</dbReference>
<dbReference type="HOGENOM" id="CLU_020855_0_0_12"/>